<proteinExistence type="predicted"/>
<sequence length="122" mass="12633">MNSFIVYATALIPIVSALSVDLALSSCPNTTALTIKQTVDGTASNFTAIPAEDGLICNVQIVATSPETSLNSTACFIVAVGDDTFDTQSVITPADSYSGDPVGWLRCLDTLNPGNGDLEDSD</sequence>
<evidence type="ECO:0000313" key="2">
    <source>
        <dbReference type="EMBL" id="EUC44594.1"/>
    </source>
</evidence>
<dbReference type="AlphaFoldDB" id="W6ZAU8"/>
<accession>W6ZAU8</accession>
<feature type="signal peptide" evidence="1">
    <location>
        <begin position="1"/>
        <end position="17"/>
    </location>
</feature>
<dbReference type="RefSeq" id="XP_007688898.1">
    <property type="nucleotide sequence ID" value="XM_007690708.1"/>
</dbReference>
<gene>
    <name evidence="2" type="ORF">COCMIDRAFT_97816</name>
</gene>
<feature type="chain" id="PRO_5004886820" description="Ubiquitin 3 binding protein But2 C-terminal domain-containing protein" evidence="1">
    <location>
        <begin position="18"/>
        <end position="122"/>
    </location>
</feature>
<name>W6ZAU8_COCMI</name>
<dbReference type="EMBL" id="KI964001">
    <property type="protein sequence ID" value="EUC44594.1"/>
    <property type="molecule type" value="Genomic_DNA"/>
</dbReference>
<dbReference type="HOGENOM" id="CLU_164875_0_0_1"/>
<protein>
    <recommendedName>
        <fullName evidence="4">Ubiquitin 3 binding protein But2 C-terminal domain-containing protein</fullName>
    </recommendedName>
</protein>
<keyword evidence="3" id="KW-1185">Reference proteome</keyword>
<dbReference type="GeneID" id="19129135"/>
<dbReference type="KEGG" id="bor:COCMIDRAFT_97816"/>
<evidence type="ECO:0008006" key="4">
    <source>
        <dbReference type="Google" id="ProtNLM"/>
    </source>
</evidence>
<organism evidence="2 3">
    <name type="scientific">Bipolaris oryzae ATCC 44560</name>
    <dbReference type="NCBI Taxonomy" id="930090"/>
    <lineage>
        <taxon>Eukaryota</taxon>
        <taxon>Fungi</taxon>
        <taxon>Dikarya</taxon>
        <taxon>Ascomycota</taxon>
        <taxon>Pezizomycotina</taxon>
        <taxon>Dothideomycetes</taxon>
        <taxon>Pleosporomycetidae</taxon>
        <taxon>Pleosporales</taxon>
        <taxon>Pleosporineae</taxon>
        <taxon>Pleosporaceae</taxon>
        <taxon>Bipolaris</taxon>
    </lineage>
</organism>
<reference evidence="2 3" key="1">
    <citation type="journal article" date="2013" name="PLoS Genet.">
        <title>Comparative genome structure, secondary metabolite, and effector coding capacity across Cochliobolus pathogens.</title>
        <authorList>
            <person name="Condon B.J."/>
            <person name="Leng Y."/>
            <person name="Wu D."/>
            <person name="Bushley K.E."/>
            <person name="Ohm R.A."/>
            <person name="Otillar R."/>
            <person name="Martin J."/>
            <person name="Schackwitz W."/>
            <person name="Grimwood J."/>
            <person name="MohdZainudin N."/>
            <person name="Xue C."/>
            <person name="Wang R."/>
            <person name="Manning V.A."/>
            <person name="Dhillon B."/>
            <person name="Tu Z.J."/>
            <person name="Steffenson B.J."/>
            <person name="Salamov A."/>
            <person name="Sun H."/>
            <person name="Lowry S."/>
            <person name="LaButti K."/>
            <person name="Han J."/>
            <person name="Copeland A."/>
            <person name="Lindquist E."/>
            <person name="Barry K."/>
            <person name="Schmutz J."/>
            <person name="Baker S.E."/>
            <person name="Ciuffetti L.M."/>
            <person name="Grigoriev I.V."/>
            <person name="Zhong S."/>
            <person name="Turgeon B.G."/>
        </authorList>
    </citation>
    <scope>NUCLEOTIDE SEQUENCE [LARGE SCALE GENOMIC DNA]</scope>
    <source>
        <strain evidence="2 3">ATCC 44560</strain>
    </source>
</reference>
<evidence type="ECO:0000256" key="1">
    <source>
        <dbReference type="SAM" id="SignalP"/>
    </source>
</evidence>
<evidence type="ECO:0000313" key="3">
    <source>
        <dbReference type="Proteomes" id="UP000054032"/>
    </source>
</evidence>
<dbReference type="Proteomes" id="UP000054032">
    <property type="component" value="Unassembled WGS sequence"/>
</dbReference>
<keyword evidence="1" id="KW-0732">Signal</keyword>